<accession>A0A5J4TX30</accession>
<reference evidence="2 3" key="1">
    <citation type="submission" date="2019-03" db="EMBL/GenBank/DDBJ databases">
        <title>Single cell metagenomics reveals metabolic interactions within the superorganism composed of flagellate Streblomastix strix and complex community of Bacteroidetes bacteria on its surface.</title>
        <authorList>
            <person name="Treitli S.C."/>
            <person name="Kolisko M."/>
            <person name="Husnik F."/>
            <person name="Keeling P."/>
            <person name="Hampl V."/>
        </authorList>
    </citation>
    <scope>NUCLEOTIDE SEQUENCE [LARGE SCALE GENOMIC DNA]</scope>
    <source>
        <strain evidence="2">ST1C</strain>
    </source>
</reference>
<comment type="caution">
    <text evidence="2">The sequence shown here is derived from an EMBL/GenBank/DDBJ whole genome shotgun (WGS) entry which is preliminary data.</text>
</comment>
<dbReference type="AlphaFoldDB" id="A0A5J4TX30"/>
<protein>
    <submittedName>
        <fullName evidence="2">Uncharacterized protein</fullName>
    </submittedName>
</protein>
<sequence>MKGATITEKEDAGNRTTISERRTARNTQNRIFDDQHRRKEKRQSRVEHRTEW</sequence>
<gene>
    <name evidence="2" type="ORF">EZS28_042517</name>
</gene>
<feature type="compositionally biased region" description="Basic and acidic residues" evidence="1">
    <location>
        <begin position="7"/>
        <end position="23"/>
    </location>
</feature>
<name>A0A5J4TX30_9EUKA</name>
<evidence type="ECO:0000256" key="1">
    <source>
        <dbReference type="SAM" id="MobiDB-lite"/>
    </source>
</evidence>
<feature type="non-terminal residue" evidence="2">
    <location>
        <position position="52"/>
    </location>
</feature>
<dbReference type="EMBL" id="SNRW01024843">
    <property type="protein sequence ID" value="KAA6361955.1"/>
    <property type="molecule type" value="Genomic_DNA"/>
</dbReference>
<dbReference type="Proteomes" id="UP000324800">
    <property type="component" value="Unassembled WGS sequence"/>
</dbReference>
<evidence type="ECO:0000313" key="2">
    <source>
        <dbReference type="EMBL" id="KAA6361955.1"/>
    </source>
</evidence>
<organism evidence="2 3">
    <name type="scientific">Streblomastix strix</name>
    <dbReference type="NCBI Taxonomy" id="222440"/>
    <lineage>
        <taxon>Eukaryota</taxon>
        <taxon>Metamonada</taxon>
        <taxon>Preaxostyla</taxon>
        <taxon>Oxymonadida</taxon>
        <taxon>Streblomastigidae</taxon>
        <taxon>Streblomastix</taxon>
    </lineage>
</organism>
<evidence type="ECO:0000313" key="3">
    <source>
        <dbReference type="Proteomes" id="UP000324800"/>
    </source>
</evidence>
<feature type="compositionally biased region" description="Basic and acidic residues" evidence="1">
    <location>
        <begin position="31"/>
        <end position="52"/>
    </location>
</feature>
<feature type="region of interest" description="Disordered" evidence="1">
    <location>
        <begin position="1"/>
        <end position="52"/>
    </location>
</feature>
<proteinExistence type="predicted"/>